<accession>A0AAN8EBH0</accession>
<dbReference type="EMBL" id="JAURVH010001513">
    <property type="protein sequence ID" value="KAK5935133.1"/>
    <property type="molecule type" value="Genomic_DNA"/>
</dbReference>
<organism evidence="1 2">
    <name type="scientific">Champsocephalus gunnari</name>
    <name type="common">Mackerel icefish</name>
    <dbReference type="NCBI Taxonomy" id="52237"/>
    <lineage>
        <taxon>Eukaryota</taxon>
        <taxon>Metazoa</taxon>
        <taxon>Chordata</taxon>
        <taxon>Craniata</taxon>
        <taxon>Vertebrata</taxon>
        <taxon>Euteleostomi</taxon>
        <taxon>Actinopterygii</taxon>
        <taxon>Neopterygii</taxon>
        <taxon>Teleostei</taxon>
        <taxon>Neoteleostei</taxon>
        <taxon>Acanthomorphata</taxon>
        <taxon>Eupercaria</taxon>
        <taxon>Perciformes</taxon>
        <taxon>Notothenioidei</taxon>
        <taxon>Channichthyidae</taxon>
        <taxon>Champsocephalus</taxon>
    </lineage>
</organism>
<comment type="caution">
    <text evidence="1">The sequence shown here is derived from an EMBL/GenBank/DDBJ whole genome shotgun (WGS) entry which is preliminary data.</text>
</comment>
<dbReference type="Proteomes" id="UP001331515">
    <property type="component" value="Unassembled WGS sequence"/>
</dbReference>
<sequence>MVRWSPTGCIHHKPLKEKSQQVPGKTPTILTVWHQLNRKPDQRVPLLGSGICLIYYNSLCNIDIGKTVGGVEPAHHVLASESPPLGHHSQ</sequence>
<dbReference type="AlphaFoldDB" id="A0AAN8EBH0"/>
<gene>
    <name evidence="1" type="ORF">CgunFtcFv8_020519</name>
</gene>
<reference evidence="1 2" key="1">
    <citation type="journal article" date="2023" name="Mol. Biol. Evol.">
        <title>Genomics of Secondarily Temperate Adaptation in the Only Non-Antarctic Icefish.</title>
        <authorList>
            <person name="Rivera-Colon A.G."/>
            <person name="Rayamajhi N."/>
            <person name="Minhas B.F."/>
            <person name="Madrigal G."/>
            <person name="Bilyk K.T."/>
            <person name="Yoon V."/>
            <person name="Hune M."/>
            <person name="Gregory S."/>
            <person name="Cheng C.H.C."/>
            <person name="Catchen J.M."/>
        </authorList>
    </citation>
    <scope>NUCLEOTIDE SEQUENCE [LARGE SCALE GENOMIC DNA]</scope>
    <source>
        <tissue evidence="1">White muscle</tissue>
    </source>
</reference>
<protein>
    <submittedName>
        <fullName evidence="1">Uncharacterized protein</fullName>
    </submittedName>
</protein>
<name>A0AAN8EBH0_CHAGU</name>
<evidence type="ECO:0000313" key="2">
    <source>
        <dbReference type="Proteomes" id="UP001331515"/>
    </source>
</evidence>
<keyword evidence="2" id="KW-1185">Reference proteome</keyword>
<evidence type="ECO:0000313" key="1">
    <source>
        <dbReference type="EMBL" id="KAK5935133.1"/>
    </source>
</evidence>
<proteinExistence type="predicted"/>